<organism evidence="2 3">
    <name type="scientific">Chondromyces crocatus</name>
    <dbReference type="NCBI Taxonomy" id="52"/>
    <lineage>
        <taxon>Bacteria</taxon>
        <taxon>Pseudomonadati</taxon>
        <taxon>Myxococcota</taxon>
        <taxon>Polyangia</taxon>
        <taxon>Polyangiales</taxon>
        <taxon>Polyangiaceae</taxon>
        <taxon>Chondromyces</taxon>
    </lineage>
</organism>
<feature type="chain" id="PRO_5005459984" description="Lipoprotein" evidence="1">
    <location>
        <begin position="22"/>
        <end position="211"/>
    </location>
</feature>
<name>A0A0K1ETG8_CHOCO</name>
<dbReference type="AlphaFoldDB" id="A0A0K1ETG8"/>
<dbReference type="EMBL" id="CP012159">
    <property type="protein sequence ID" value="AKT43952.1"/>
    <property type="molecule type" value="Genomic_DNA"/>
</dbReference>
<evidence type="ECO:0008006" key="4">
    <source>
        <dbReference type="Google" id="ProtNLM"/>
    </source>
</evidence>
<keyword evidence="3" id="KW-1185">Reference proteome</keyword>
<dbReference type="KEGG" id="ccro:CMC5_081890"/>
<keyword evidence="1" id="KW-0732">Signal</keyword>
<evidence type="ECO:0000256" key="1">
    <source>
        <dbReference type="SAM" id="SignalP"/>
    </source>
</evidence>
<dbReference type="PROSITE" id="PS51257">
    <property type="entry name" value="PROKAR_LIPOPROTEIN"/>
    <property type="match status" value="1"/>
</dbReference>
<evidence type="ECO:0000313" key="3">
    <source>
        <dbReference type="Proteomes" id="UP000067626"/>
    </source>
</evidence>
<dbReference type="RefSeq" id="WP_245678147.1">
    <property type="nucleotide sequence ID" value="NZ_CP012159.1"/>
</dbReference>
<dbReference type="Proteomes" id="UP000067626">
    <property type="component" value="Chromosome"/>
</dbReference>
<sequence length="211" mass="21460">MVFRRSALLLLSGLIVCGAAAGCADPEGEFDAFGQRYVEIHGSSTTTTTTPTGACTLPEAGEIDGDHLLTLAVKLNPQKPVMFLAGVTTTAMGDGLGLSFKLQALDKADRKTPVGDATDVGPYEVNADGSFVADFPPLPVPAEANAITGSAITADVTLTGSLCVGELVCGALDGTAVLNIDGSAFTLQKIEDPSSYPDAVINCAGDVAPLE</sequence>
<feature type="signal peptide" evidence="1">
    <location>
        <begin position="1"/>
        <end position="21"/>
    </location>
</feature>
<protein>
    <recommendedName>
        <fullName evidence="4">Lipoprotein</fullName>
    </recommendedName>
</protein>
<accession>A0A0K1ETG8</accession>
<proteinExistence type="predicted"/>
<gene>
    <name evidence="2" type="ORF">CMC5_081890</name>
</gene>
<reference evidence="2 3" key="1">
    <citation type="submission" date="2015-07" db="EMBL/GenBank/DDBJ databases">
        <title>Genome analysis of myxobacterium Chondromyces crocatus Cm c5 reveals a high potential for natural compound synthesis and the genetic basis for the loss of fruiting body formation.</title>
        <authorList>
            <person name="Zaburannyi N."/>
            <person name="Bunk B."/>
            <person name="Maier J."/>
            <person name="Overmann J."/>
            <person name="Mueller R."/>
        </authorList>
    </citation>
    <scope>NUCLEOTIDE SEQUENCE [LARGE SCALE GENOMIC DNA]</scope>
    <source>
        <strain evidence="2 3">Cm c5</strain>
    </source>
</reference>
<evidence type="ECO:0000313" key="2">
    <source>
        <dbReference type="EMBL" id="AKT43952.1"/>
    </source>
</evidence>